<evidence type="ECO:0000313" key="3">
    <source>
        <dbReference type="Proteomes" id="UP000054565"/>
    </source>
</evidence>
<proteinExistence type="predicted"/>
<name>A0A0J6Y0U9_COCIT</name>
<accession>A0A0J6Y0U9</accession>
<evidence type="ECO:0000313" key="2">
    <source>
        <dbReference type="EMBL" id="KMP02256.1"/>
    </source>
</evidence>
<feature type="region of interest" description="Disordered" evidence="1">
    <location>
        <begin position="1"/>
        <end position="20"/>
    </location>
</feature>
<dbReference type="AlphaFoldDB" id="A0A0J6Y0U9"/>
<dbReference type="STRING" id="404692.A0A0J6Y0U9"/>
<dbReference type="Proteomes" id="UP000054565">
    <property type="component" value="Unassembled WGS sequence"/>
</dbReference>
<reference evidence="3" key="1">
    <citation type="journal article" date="2010" name="Genome Res.">
        <title>Population genomic sequencing of Coccidioides fungi reveals recent hybridization and transposon control.</title>
        <authorList>
            <person name="Neafsey D.E."/>
            <person name="Barker B.M."/>
            <person name="Sharpton T.J."/>
            <person name="Stajich J.E."/>
            <person name="Park D.J."/>
            <person name="Whiston E."/>
            <person name="Hung C.-Y."/>
            <person name="McMahan C."/>
            <person name="White J."/>
            <person name="Sykes S."/>
            <person name="Heiman D."/>
            <person name="Young S."/>
            <person name="Zeng Q."/>
            <person name="Abouelleil A."/>
            <person name="Aftuck L."/>
            <person name="Bessette D."/>
            <person name="Brown A."/>
            <person name="FitzGerald M."/>
            <person name="Lui A."/>
            <person name="Macdonald J.P."/>
            <person name="Priest M."/>
            <person name="Orbach M.J."/>
            <person name="Galgiani J.N."/>
            <person name="Kirkland T.N."/>
            <person name="Cole G.T."/>
            <person name="Birren B.W."/>
            <person name="Henn M.R."/>
            <person name="Taylor J.W."/>
            <person name="Rounsley S.D."/>
        </authorList>
    </citation>
    <scope>NUCLEOTIDE SEQUENCE [LARGE SCALE GENOMIC DNA]</scope>
    <source>
        <strain evidence="3">RMSCC 2394</strain>
    </source>
</reference>
<dbReference type="EMBL" id="DS028102">
    <property type="protein sequence ID" value="KMP02256.1"/>
    <property type="molecule type" value="Genomic_DNA"/>
</dbReference>
<gene>
    <name evidence="2" type="ORF">CIRG_10079</name>
</gene>
<protein>
    <submittedName>
        <fullName evidence="2">Uncharacterized protein</fullName>
    </submittedName>
</protein>
<organism evidence="2 3">
    <name type="scientific">Coccidioides immitis RMSCC 2394</name>
    <dbReference type="NCBI Taxonomy" id="404692"/>
    <lineage>
        <taxon>Eukaryota</taxon>
        <taxon>Fungi</taxon>
        <taxon>Dikarya</taxon>
        <taxon>Ascomycota</taxon>
        <taxon>Pezizomycotina</taxon>
        <taxon>Eurotiomycetes</taxon>
        <taxon>Eurotiomycetidae</taxon>
        <taxon>Onygenales</taxon>
        <taxon>Onygenaceae</taxon>
        <taxon>Coccidioides</taxon>
    </lineage>
</organism>
<evidence type="ECO:0000256" key="1">
    <source>
        <dbReference type="SAM" id="MobiDB-lite"/>
    </source>
</evidence>
<sequence length="268" mass="30437">MCSKEQNKGNRINSRPNEADTITKTRFLEAYDSAELHTSVKTIAQDQGISTRTAEYWLRQQRIQKTRPSEAYTLLQDRSPTFTINPRTLQENLQQRTNGARHYKEPPVKLINKNKAKRVTYGQSNRDKSVQNFWRWVMFTDEAHVDPGQIGLIGCFQGGILDGHCSNVEFHRAGMEDDRHPISAQALVLMLKQQLDTNLDQDCTPMGGCGSYGVPFKITCATYGYTVVGKGTTSRHWKEVSRGAEVYRVLQPLQESAVPVFLGRLTWI</sequence>